<dbReference type="InterPro" id="IPR014825">
    <property type="entry name" value="DNA_alkylation"/>
</dbReference>
<dbReference type="Gene3D" id="1.25.10.90">
    <property type="match status" value="1"/>
</dbReference>
<evidence type="ECO:0008006" key="3">
    <source>
        <dbReference type="Google" id="ProtNLM"/>
    </source>
</evidence>
<name>A0A0G0Q2A1_9BACT</name>
<dbReference type="AlphaFoldDB" id="A0A0G0Q2A1"/>
<dbReference type="EMBL" id="LBXN01000004">
    <property type="protein sequence ID" value="KKR34238.1"/>
    <property type="molecule type" value="Genomic_DNA"/>
</dbReference>
<dbReference type="PANTHER" id="PTHR34070">
    <property type="entry name" value="ARMADILLO-TYPE FOLD"/>
    <property type="match status" value="1"/>
</dbReference>
<evidence type="ECO:0000313" key="2">
    <source>
        <dbReference type="Proteomes" id="UP000034539"/>
    </source>
</evidence>
<dbReference type="Pfam" id="PF08713">
    <property type="entry name" value="DNA_alkylation"/>
    <property type="match status" value="1"/>
</dbReference>
<gene>
    <name evidence="1" type="ORF">UT63_C0004G0025</name>
</gene>
<dbReference type="InterPro" id="IPR016024">
    <property type="entry name" value="ARM-type_fold"/>
</dbReference>
<organism evidence="1 2">
    <name type="scientific">Candidatus Gottesmanbacteria bacterium GW2011_GWC2_39_8</name>
    <dbReference type="NCBI Taxonomy" id="1618450"/>
    <lineage>
        <taxon>Bacteria</taxon>
        <taxon>Candidatus Gottesmaniibacteriota</taxon>
    </lineage>
</organism>
<accession>A0A0G0Q2A1</accession>
<sequence length="235" mass="27938">MNKYHQQILEEIEKRKPISENHHFDVPKYLGTNHIFYNLDNPTKRNLAKKFAKENRDIPLKKWRELLDALYKGKSYEEKTIASFLLEYLPQQRKELDPKELDKWLEELAGWAEIDTLCSGPFGERELIEKWKIWKKLLTRLNQSKNISKRRASLVLLCKPLRQSIEKKVFDLVIDNVERVKGEKNILITKAVSWVLRSAIKNYKKEVSYYLEKNKTTLPKIAVRETSRKLLTGRK</sequence>
<dbReference type="CDD" id="cd06561">
    <property type="entry name" value="AlkD_like"/>
    <property type="match status" value="1"/>
</dbReference>
<reference evidence="1 2" key="1">
    <citation type="journal article" date="2015" name="Nature">
        <title>rRNA introns, odd ribosomes, and small enigmatic genomes across a large radiation of phyla.</title>
        <authorList>
            <person name="Brown C.T."/>
            <person name="Hug L.A."/>
            <person name="Thomas B.C."/>
            <person name="Sharon I."/>
            <person name="Castelle C.J."/>
            <person name="Singh A."/>
            <person name="Wilkins M.J."/>
            <person name="Williams K.H."/>
            <person name="Banfield J.F."/>
        </authorList>
    </citation>
    <scope>NUCLEOTIDE SEQUENCE [LARGE SCALE GENOMIC DNA]</scope>
</reference>
<dbReference type="SUPFAM" id="SSF48371">
    <property type="entry name" value="ARM repeat"/>
    <property type="match status" value="1"/>
</dbReference>
<evidence type="ECO:0000313" key="1">
    <source>
        <dbReference type="EMBL" id="KKR34238.1"/>
    </source>
</evidence>
<proteinExistence type="predicted"/>
<dbReference type="PANTHER" id="PTHR34070:SF1">
    <property type="entry name" value="DNA ALKYLATION REPAIR PROTEIN"/>
    <property type="match status" value="1"/>
</dbReference>
<protein>
    <recommendedName>
        <fullName evidence="3">DNA alkylation repair protein</fullName>
    </recommendedName>
</protein>
<dbReference type="Proteomes" id="UP000034539">
    <property type="component" value="Unassembled WGS sequence"/>
</dbReference>
<comment type="caution">
    <text evidence="1">The sequence shown here is derived from an EMBL/GenBank/DDBJ whole genome shotgun (WGS) entry which is preliminary data.</text>
</comment>